<evidence type="ECO:0000256" key="4">
    <source>
        <dbReference type="ARBA" id="ARBA00022519"/>
    </source>
</evidence>
<keyword evidence="9" id="KW-0489">Methyltransferase</keyword>
<dbReference type="Pfam" id="PF06750">
    <property type="entry name" value="A24_N_bact"/>
    <property type="match status" value="1"/>
</dbReference>
<dbReference type="PRINTS" id="PR00864">
    <property type="entry name" value="PREPILNPTASE"/>
</dbReference>
<name>A0A2K1QBA5_9GAMM</name>
<dbReference type="InterPro" id="IPR000045">
    <property type="entry name" value="Prepilin_IV_endopep_pep"/>
</dbReference>
<dbReference type="Gene3D" id="1.20.120.1220">
    <property type="match status" value="1"/>
</dbReference>
<keyword evidence="7 10" id="KW-0472">Membrane</keyword>
<dbReference type="OrthoDB" id="9789291at2"/>
<dbReference type="EMBL" id="NWUO01000004">
    <property type="protein sequence ID" value="PNS12310.1"/>
    <property type="molecule type" value="Genomic_DNA"/>
</dbReference>
<dbReference type="GO" id="GO:0008168">
    <property type="term" value="F:methyltransferase activity"/>
    <property type="evidence" value="ECO:0007669"/>
    <property type="project" value="UniProtKB-KW"/>
</dbReference>
<proteinExistence type="inferred from homology"/>
<evidence type="ECO:0000256" key="9">
    <source>
        <dbReference type="RuleBase" id="RU003794"/>
    </source>
</evidence>
<evidence type="ECO:0000313" key="14">
    <source>
        <dbReference type="Proteomes" id="UP000236345"/>
    </source>
</evidence>
<feature type="transmembrane region" description="Helical" evidence="10">
    <location>
        <begin position="178"/>
        <end position="199"/>
    </location>
</feature>
<evidence type="ECO:0000256" key="10">
    <source>
        <dbReference type="SAM" id="Phobius"/>
    </source>
</evidence>
<dbReference type="PANTHER" id="PTHR30487">
    <property type="entry name" value="TYPE 4 PREPILIN-LIKE PROTEINS LEADER PEPTIDE-PROCESSING ENZYME"/>
    <property type="match status" value="1"/>
</dbReference>
<evidence type="ECO:0000256" key="6">
    <source>
        <dbReference type="ARBA" id="ARBA00022989"/>
    </source>
</evidence>
<comment type="function">
    <text evidence="9">Plays an essential role in type IV pili and type II pseudopili formation by proteolytically removing the leader sequence from substrate proteins and subsequently monomethylating the alpha-amino group of the newly exposed N-terminal phenylalanine.</text>
</comment>
<keyword evidence="9" id="KW-0645">Protease</keyword>
<dbReference type="Proteomes" id="UP000236345">
    <property type="component" value="Unassembled WGS sequence"/>
</dbReference>
<evidence type="ECO:0000256" key="3">
    <source>
        <dbReference type="ARBA" id="ARBA00022475"/>
    </source>
</evidence>
<reference evidence="14" key="1">
    <citation type="submission" date="2017-09" db="EMBL/GenBank/DDBJ databases">
        <authorList>
            <person name="Palmer M."/>
            <person name="Steenkamp E.T."/>
            <person name="Coetzee M.P."/>
            <person name="Avontuur J.R."/>
            <person name="Van Zyl E."/>
            <person name="Chan W.-Y."/>
            <person name="Blom J."/>
            <person name="Venter S.N."/>
        </authorList>
    </citation>
    <scope>NUCLEOTIDE SEQUENCE [LARGE SCALE GENOMIC DNA]</scope>
    <source>
        <strain evidence="14">QC88-366</strain>
    </source>
</reference>
<evidence type="ECO:0000256" key="5">
    <source>
        <dbReference type="ARBA" id="ARBA00022692"/>
    </source>
</evidence>
<dbReference type="GO" id="GO:0004190">
    <property type="term" value="F:aspartic-type endopeptidase activity"/>
    <property type="evidence" value="ECO:0007669"/>
    <property type="project" value="UniProtKB-EC"/>
</dbReference>
<feature type="domain" description="Prepilin type IV endopeptidase peptidase" evidence="11">
    <location>
        <begin position="138"/>
        <end position="246"/>
    </location>
</feature>
<dbReference type="EC" id="3.4.23.43" evidence="9"/>
<accession>A0A2K1QBA5</accession>
<sequence>MVLDDIFLVSTASLPPWLGWSSLTIIGLCVGSFLNVIIYRVPLMIAAADRLSSTETGGPQDIHRFNLWLPASHCPRCQQTVAWHDNIPLISWLLLQAKCRHCRQAISGRYPTVEAASLVLTLVAGYYFPPGVTLCGVLLFGWLLLALTVIDLDCGLLPDWLTYSLLWSGLLFNLHDRFVPLSSAVIGAVAGYTVLWLIVMSANHVTGKQCMGYGDLKLTAALGAWLGWQALPLLLLLASSLGVLMIVLLNLLAKKSLNTALPFGPALAFSASVLMVMNQLDNLSGW</sequence>
<keyword evidence="14" id="KW-1185">Reference proteome</keyword>
<dbReference type="InterPro" id="IPR014032">
    <property type="entry name" value="Peptidase_A24A_bac"/>
</dbReference>
<keyword evidence="9" id="KW-0378">Hydrolase</keyword>
<feature type="transmembrane region" description="Helical" evidence="10">
    <location>
        <begin position="260"/>
        <end position="280"/>
    </location>
</feature>
<comment type="caution">
    <text evidence="13">The sequence shown here is derived from an EMBL/GenBank/DDBJ whole genome shotgun (WGS) entry which is preliminary data.</text>
</comment>
<evidence type="ECO:0000256" key="1">
    <source>
        <dbReference type="ARBA" id="ARBA00004429"/>
    </source>
</evidence>
<feature type="transmembrane region" description="Helical" evidence="10">
    <location>
        <begin position="140"/>
        <end position="166"/>
    </location>
</feature>
<evidence type="ECO:0000259" key="11">
    <source>
        <dbReference type="Pfam" id="PF01478"/>
    </source>
</evidence>
<dbReference type="GO" id="GO:0032259">
    <property type="term" value="P:methylation"/>
    <property type="evidence" value="ECO:0007669"/>
    <property type="project" value="UniProtKB-KW"/>
</dbReference>
<keyword evidence="6 10" id="KW-1133">Transmembrane helix</keyword>
<keyword evidence="9" id="KW-0511">Multifunctional enzyme</keyword>
<feature type="transmembrane region" description="Helical" evidence="10">
    <location>
        <begin position="20"/>
        <end position="41"/>
    </location>
</feature>
<dbReference type="InterPro" id="IPR010627">
    <property type="entry name" value="Prepilin_pept_A24_N"/>
</dbReference>
<keyword evidence="9" id="KW-0808">Transferase</keyword>
<dbReference type="Pfam" id="PF01478">
    <property type="entry name" value="Peptidase_A24"/>
    <property type="match status" value="1"/>
</dbReference>
<evidence type="ECO:0000313" key="13">
    <source>
        <dbReference type="EMBL" id="PNS12310.1"/>
    </source>
</evidence>
<evidence type="ECO:0000259" key="12">
    <source>
        <dbReference type="Pfam" id="PF06750"/>
    </source>
</evidence>
<keyword evidence="4" id="KW-0997">Cell inner membrane</keyword>
<evidence type="ECO:0000256" key="2">
    <source>
        <dbReference type="ARBA" id="ARBA00005801"/>
    </source>
</evidence>
<dbReference type="EC" id="2.1.1.-" evidence="9"/>
<dbReference type="InterPro" id="IPR050882">
    <property type="entry name" value="Prepilin_peptidase/N-MTase"/>
</dbReference>
<keyword evidence="3" id="KW-1003">Cell membrane</keyword>
<comment type="catalytic activity">
    <reaction evidence="9">
        <text>Typically cleaves a -Gly-|-Phe- bond to release an N-terminal, basic peptide of 5-8 residues from type IV prepilin, and then N-methylates the new N-terminal amino group, the methyl donor being S-adenosyl-L-methionine.</text>
        <dbReference type="EC" id="3.4.23.43"/>
    </reaction>
</comment>
<dbReference type="RefSeq" id="WP_103059161.1">
    <property type="nucleotide sequence ID" value="NZ_BSOF01000007.1"/>
</dbReference>
<evidence type="ECO:0000256" key="8">
    <source>
        <dbReference type="RuleBase" id="RU003793"/>
    </source>
</evidence>
<dbReference type="PANTHER" id="PTHR30487:SF0">
    <property type="entry name" value="PREPILIN LEADER PEPTIDASE_N-METHYLTRANSFERASE-RELATED"/>
    <property type="match status" value="1"/>
</dbReference>
<dbReference type="AlphaFoldDB" id="A0A2K1QBA5"/>
<comment type="similarity">
    <text evidence="2 8">Belongs to the peptidase A24 family.</text>
</comment>
<gene>
    <name evidence="13" type="ORF">COO59_07350</name>
</gene>
<comment type="subcellular location">
    <subcellularLocation>
        <location evidence="1">Cell inner membrane</location>
        <topology evidence="1">Multi-pass membrane protein</topology>
    </subcellularLocation>
    <subcellularLocation>
        <location evidence="9">Cell membrane</location>
        <topology evidence="9">Multi-pass membrane protein</topology>
    </subcellularLocation>
</comment>
<organism evidence="13 14">
    <name type="scientific">Mixta theicola</name>
    <dbReference type="NCBI Taxonomy" id="1458355"/>
    <lineage>
        <taxon>Bacteria</taxon>
        <taxon>Pseudomonadati</taxon>
        <taxon>Pseudomonadota</taxon>
        <taxon>Gammaproteobacteria</taxon>
        <taxon>Enterobacterales</taxon>
        <taxon>Erwiniaceae</taxon>
        <taxon>Mixta</taxon>
    </lineage>
</organism>
<feature type="transmembrane region" description="Helical" evidence="10">
    <location>
        <begin position="230"/>
        <end position="253"/>
    </location>
</feature>
<evidence type="ECO:0000256" key="7">
    <source>
        <dbReference type="ARBA" id="ARBA00023136"/>
    </source>
</evidence>
<keyword evidence="5 9" id="KW-0812">Transmembrane</keyword>
<feature type="domain" description="Prepilin peptidase A24 N-terminal" evidence="12">
    <location>
        <begin position="25"/>
        <end position="126"/>
    </location>
</feature>
<dbReference type="GO" id="GO:0006465">
    <property type="term" value="P:signal peptide processing"/>
    <property type="evidence" value="ECO:0007669"/>
    <property type="project" value="TreeGrafter"/>
</dbReference>
<protein>
    <recommendedName>
        <fullName evidence="9">Prepilin leader peptidase/N-methyltransferase</fullName>
        <ecNumber evidence="9">2.1.1.-</ecNumber>
        <ecNumber evidence="9">3.4.23.43</ecNumber>
    </recommendedName>
</protein>
<dbReference type="GO" id="GO:0005886">
    <property type="term" value="C:plasma membrane"/>
    <property type="evidence" value="ECO:0007669"/>
    <property type="project" value="UniProtKB-SubCell"/>
</dbReference>